<organism evidence="3 4">
    <name type="scientific">candidate division MSBL1 archaeon SCGC-AAA259B11</name>
    <dbReference type="NCBI Taxonomy" id="1698260"/>
    <lineage>
        <taxon>Archaea</taxon>
        <taxon>Methanobacteriati</taxon>
        <taxon>Methanobacteriota</taxon>
        <taxon>candidate division MSBL1</taxon>
    </lineage>
</organism>
<evidence type="ECO:0000313" key="4">
    <source>
        <dbReference type="Proteomes" id="UP000070184"/>
    </source>
</evidence>
<evidence type="ECO:0000259" key="2">
    <source>
        <dbReference type="Pfam" id="PF01841"/>
    </source>
</evidence>
<dbReference type="Proteomes" id="UP000070184">
    <property type="component" value="Unassembled WGS sequence"/>
</dbReference>
<evidence type="ECO:0000256" key="1">
    <source>
        <dbReference type="SAM" id="Phobius"/>
    </source>
</evidence>
<dbReference type="InterPro" id="IPR002931">
    <property type="entry name" value="Transglutaminase-like"/>
</dbReference>
<dbReference type="AlphaFoldDB" id="A0A133U349"/>
<dbReference type="Pfam" id="PF01841">
    <property type="entry name" value="Transglut_core"/>
    <property type="match status" value="1"/>
</dbReference>
<reference evidence="3 4" key="1">
    <citation type="journal article" date="2016" name="Sci. Rep.">
        <title>Metabolic traits of an uncultured archaeal lineage -MSBL1- from brine pools of the Red Sea.</title>
        <authorList>
            <person name="Mwirichia R."/>
            <person name="Alam I."/>
            <person name="Rashid M."/>
            <person name="Vinu M."/>
            <person name="Ba-Alawi W."/>
            <person name="Anthony Kamau A."/>
            <person name="Kamanda Ngugi D."/>
            <person name="Goker M."/>
            <person name="Klenk H.P."/>
            <person name="Bajic V."/>
            <person name="Stingl U."/>
        </authorList>
    </citation>
    <scope>NUCLEOTIDE SEQUENCE [LARGE SCALE GENOMIC DNA]</scope>
    <source>
        <strain evidence="3">SCGC-AAA259B11</strain>
    </source>
</reference>
<keyword evidence="1" id="KW-0472">Membrane</keyword>
<dbReference type="EMBL" id="LHXK01000099">
    <property type="protein sequence ID" value="KXA88607.1"/>
    <property type="molecule type" value="Genomic_DNA"/>
</dbReference>
<name>A0A133U349_9EURY</name>
<dbReference type="Gene3D" id="3.10.620.30">
    <property type="match status" value="1"/>
</dbReference>
<dbReference type="SUPFAM" id="SSF54001">
    <property type="entry name" value="Cysteine proteinases"/>
    <property type="match status" value="1"/>
</dbReference>
<keyword evidence="1" id="KW-0812">Transmembrane</keyword>
<keyword evidence="4" id="KW-1185">Reference proteome</keyword>
<accession>A0A133U349</accession>
<proteinExistence type="predicted"/>
<comment type="caution">
    <text evidence="3">The sequence shown here is derived from an EMBL/GenBank/DDBJ whole genome shotgun (WGS) entry which is preliminary data.</text>
</comment>
<dbReference type="InterPro" id="IPR038765">
    <property type="entry name" value="Papain-like_cys_pep_sf"/>
</dbReference>
<sequence length="271" mass="30153">MRYLKIVGISFFLVLIFAGVCAAKPSENIYRKGDHLYDEWGVCRTNAVGENGFFQVREEGGFRPIIAFESLGKNKDIACSLAENLASKYQDRQTLAEQIFDKAKTLIDYTSDKNQYGYNEYAQNADELAGKLVEKGQALGDCEDYAILLSVMYEATGFRSAIVLAPGHAACLVYLPGYEKANVSWTFENEKGWVWAEATGQNNYLGWTPEKYIGEQLMAYEMQDRSLQPGNLPEGGEREAVESKGGGTSGGIPFFNVIFILWIIPIIARAL</sequence>
<keyword evidence="1" id="KW-1133">Transmembrane helix</keyword>
<gene>
    <name evidence="3" type="ORF">AKJ61_04560</name>
</gene>
<feature type="domain" description="Transglutaminase-like" evidence="2">
    <location>
        <begin position="96"/>
        <end position="200"/>
    </location>
</feature>
<protein>
    <recommendedName>
        <fullName evidence="2">Transglutaminase-like domain-containing protein</fullName>
    </recommendedName>
</protein>
<evidence type="ECO:0000313" key="3">
    <source>
        <dbReference type="EMBL" id="KXA88607.1"/>
    </source>
</evidence>
<feature type="transmembrane region" description="Helical" evidence="1">
    <location>
        <begin position="250"/>
        <end position="268"/>
    </location>
</feature>